<sequence>MRFSVPNLSFLCRMAPKQKVPEKILPIASHRKWLIKEREDPSHPNFNQPPRVPAKRSRTDPTRAEESGSVPQVVVTPEKVQYVESPSISGGDSTTDKEGIQDDNNDDSSESEADKYGPRDTSLLTNFQAHRAKALALGQDLGCLRLFAERWHLEANSFHFKWGENTITLEDVWRLIGLRVGGDMTVVQGKWEATNVKQVFRDYFYQSDQVYLDLKHGGAGISLSQKGTDASPKYLNFFESKNSDITWSWGAAALVYLYYSLGASLRVNVKALFWIFEHFPKLPGIPKPNDSRAPEYCTRSSRTRTWIREQTDMCSRKLLVSPILFAVRNILKRTILKDNNLHFVVQPSAYKPKYNWADLLSGGKWKDSLITMRGRKVHDGIPACVEGYFEWFKGVSITKLFPTTVNLGENDDRRILGDGGGVGSRVGGGGVGSPVGGGFLQREHVQGQNDDIISRLEEEISNFKLEKEVGESKLLEAIKLMEGTNSSQLSTNIAILNLECSSLKEANKKLSEDVSLLKKTLADLNVQLQAKVDEYEKLASINEKLMDEVVNLQPQPLALNLVSHSEANVIGAED</sequence>
<dbReference type="GO" id="GO:0010073">
    <property type="term" value="P:meristem maintenance"/>
    <property type="evidence" value="ECO:0007669"/>
    <property type="project" value="InterPro"/>
</dbReference>
<evidence type="ECO:0000256" key="2">
    <source>
        <dbReference type="SAM" id="MobiDB-lite"/>
    </source>
</evidence>
<dbReference type="PANTHER" id="PTHR46033:SF1">
    <property type="entry name" value="PROTEIN MAIN-LIKE 2"/>
    <property type="match status" value="1"/>
</dbReference>
<keyword evidence="5" id="KW-1185">Reference proteome</keyword>
<organism evidence="4 5">
    <name type="scientific">Kingdonia uniflora</name>
    <dbReference type="NCBI Taxonomy" id="39325"/>
    <lineage>
        <taxon>Eukaryota</taxon>
        <taxon>Viridiplantae</taxon>
        <taxon>Streptophyta</taxon>
        <taxon>Embryophyta</taxon>
        <taxon>Tracheophyta</taxon>
        <taxon>Spermatophyta</taxon>
        <taxon>Magnoliopsida</taxon>
        <taxon>Ranunculales</taxon>
        <taxon>Circaeasteraceae</taxon>
        <taxon>Kingdonia</taxon>
    </lineage>
</organism>
<evidence type="ECO:0000259" key="3">
    <source>
        <dbReference type="Pfam" id="PF10536"/>
    </source>
</evidence>
<accession>A0A7J7LKU4</accession>
<keyword evidence="1" id="KW-0175">Coiled coil</keyword>
<protein>
    <recommendedName>
        <fullName evidence="3">Aminotransferase-like plant mobile domain-containing protein</fullName>
    </recommendedName>
</protein>
<dbReference type="InterPro" id="IPR044824">
    <property type="entry name" value="MAIN-like"/>
</dbReference>
<name>A0A7J7LKU4_9MAGN</name>
<dbReference type="Pfam" id="PF10536">
    <property type="entry name" value="PMD"/>
    <property type="match status" value="1"/>
</dbReference>
<feature type="compositionally biased region" description="Acidic residues" evidence="2">
    <location>
        <begin position="101"/>
        <end position="111"/>
    </location>
</feature>
<feature type="coiled-coil region" evidence="1">
    <location>
        <begin position="453"/>
        <end position="548"/>
    </location>
</feature>
<dbReference type="AlphaFoldDB" id="A0A7J7LKU4"/>
<dbReference type="EMBL" id="JACGCM010002208">
    <property type="protein sequence ID" value="KAF6143291.1"/>
    <property type="molecule type" value="Genomic_DNA"/>
</dbReference>
<reference evidence="4 5" key="1">
    <citation type="journal article" date="2020" name="IScience">
        <title>Genome Sequencing of the Endangered Kingdonia uniflora (Circaeasteraceae, Ranunculales) Reveals Potential Mechanisms of Evolutionary Specialization.</title>
        <authorList>
            <person name="Sun Y."/>
            <person name="Deng T."/>
            <person name="Zhang A."/>
            <person name="Moore M.J."/>
            <person name="Landis J.B."/>
            <person name="Lin N."/>
            <person name="Zhang H."/>
            <person name="Zhang X."/>
            <person name="Huang J."/>
            <person name="Zhang X."/>
            <person name="Sun H."/>
            <person name="Wang H."/>
        </authorList>
    </citation>
    <scope>NUCLEOTIDE SEQUENCE [LARGE SCALE GENOMIC DNA]</scope>
    <source>
        <strain evidence="4">TB1705</strain>
        <tissue evidence="4">Leaf</tissue>
    </source>
</reference>
<evidence type="ECO:0000256" key="1">
    <source>
        <dbReference type="SAM" id="Coils"/>
    </source>
</evidence>
<feature type="compositionally biased region" description="Basic and acidic residues" evidence="2">
    <location>
        <begin position="57"/>
        <end position="66"/>
    </location>
</feature>
<evidence type="ECO:0000313" key="4">
    <source>
        <dbReference type="EMBL" id="KAF6143291.1"/>
    </source>
</evidence>
<feature type="domain" description="Aminotransferase-like plant mobile" evidence="3">
    <location>
        <begin position="128"/>
        <end position="199"/>
    </location>
</feature>
<feature type="region of interest" description="Disordered" evidence="2">
    <location>
        <begin position="36"/>
        <end position="120"/>
    </location>
</feature>
<comment type="caution">
    <text evidence="4">The sequence shown here is derived from an EMBL/GenBank/DDBJ whole genome shotgun (WGS) entry which is preliminary data.</text>
</comment>
<gene>
    <name evidence="4" type="ORF">GIB67_039074</name>
</gene>
<evidence type="ECO:0000313" key="5">
    <source>
        <dbReference type="Proteomes" id="UP000541444"/>
    </source>
</evidence>
<dbReference type="OrthoDB" id="784956at2759"/>
<dbReference type="PANTHER" id="PTHR46033">
    <property type="entry name" value="PROTEIN MAIN-LIKE 2"/>
    <property type="match status" value="1"/>
</dbReference>
<feature type="compositionally biased region" description="Polar residues" evidence="2">
    <location>
        <begin position="84"/>
        <end position="93"/>
    </location>
</feature>
<proteinExistence type="predicted"/>
<dbReference type="InterPro" id="IPR019557">
    <property type="entry name" value="AminoTfrase-like_pln_mobile"/>
</dbReference>
<dbReference type="Proteomes" id="UP000541444">
    <property type="component" value="Unassembled WGS sequence"/>
</dbReference>